<dbReference type="STRING" id="633194.SAMN05421759_11332"/>
<keyword evidence="2" id="KW-1185">Reference proteome</keyword>
<dbReference type="EMBL" id="FTOQ01000013">
    <property type="protein sequence ID" value="SIT06272.1"/>
    <property type="molecule type" value="Genomic_DNA"/>
</dbReference>
<dbReference type="SUPFAM" id="SSF52540">
    <property type="entry name" value="P-loop containing nucleoside triphosphate hydrolases"/>
    <property type="match status" value="1"/>
</dbReference>
<dbReference type="GO" id="GO:0016740">
    <property type="term" value="F:transferase activity"/>
    <property type="evidence" value="ECO:0007669"/>
    <property type="project" value="UniProtKB-KW"/>
</dbReference>
<evidence type="ECO:0000313" key="1">
    <source>
        <dbReference type="EMBL" id="SIT06272.1"/>
    </source>
</evidence>
<accession>A0A1N7P6N7</accession>
<dbReference type="AlphaFoldDB" id="A0A1N7P6N7"/>
<dbReference type="RefSeq" id="WP_076449706.1">
    <property type="nucleotide sequence ID" value="NZ_FTOQ01000013.1"/>
</dbReference>
<dbReference type="Gene3D" id="3.40.50.300">
    <property type="entry name" value="P-loop containing nucleotide triphosphate hydrolases"/>
    <property type="match status" value="1"/>
</dbReference>
<reference evidence="2" key="1">
    <citation type="submission" date="2017-01" db="EMBL/GenBank/DDBJ databases">
        <authorList>
            <person name="Varghese N."/>
            <person name="Submissions S."/>
        </authorList>
    </citation>
    <scope>NUCLEOTIDE SEQUENCE [LARGE SCALE GENOMIC DNA]</scope>
    <source>
        <strain evidence="2">DSM 29430</strain>
    </source>
</reference>
<proteinExistence type="predicted"/>
<protein>
    <submittedName>
        <fullName evidence="1">Sulfotransferase family protein</fullName>
    </submittedName>
</protein>
<keyword evidence="1" id="KW-0808">Transferase</keyword>
<sequence length="239" mass="26434">MRRVVYIHVPKCGGSSFGAALRMRAFFSQTTIDIAATRKAALAQDPNLRGTALIRADYALREQALTRAILRGTKVIAAHALDAPDLRLGPGRSHLWVTLLRDPVTRFASHYHYLQRRHPDPARAPSLEAFSEGPDALRIGSQCLFYFSGDWARPGLDLAPQLDRARQALDAYDLVGRLEDAAPFRCDLARAVGTPLPFLTRNRAAAPFVLSAALRRRIEAVCTADLELFETQFPDRCAA</sequence>
<dbReference type="OrthoDB" id="7992362at2"/>
<dbReference type="Proteomes" id="UP000186684">
    <property type="component" value="Unassembled WGS sequence"/>
</dbReference>
<gene>
    <name evidence="1" type="ORF">SAMN05421759_11332</name>
</gene>
<dbReference type="InterPro" id="IPR027417">
    <property type="entry name" value="P-loop_NTPase"/>
</dbReference>
<organism evidence="1 2">
    <name type="scientific">Roseivivax lentus</name>
    <dbReference type="NCBI Taxonomy" id="633194"/>
    <lineage>
        <taxon>Bacteria</taxon>
        <taxon>Pseudomonadati</taxon>
        <taxon>Pseudomonadota</taxon>
        <taxon>Alphaproteobacteria</taxon>
        <taxon>Rhodobacterales</taxon>
        <taxon>Roseobacteraceae</taxon>
        <taxon>Roseivivax</taxon>
    </lineage>
</organism>
<name>A0A1N7P6N7_9RHOB</name>
<evidence type="ECO:0000313" key="2">
    <source>
        <dbReference type="Proteomes" id="UP000186684"/>
    </source>
</evidence>